<dbReference type="Pfam" id="PF19778">
    <property type="entry name" value="RE_endonuc"/>
    <property type="match status" value="1"/>
</dbReference>
<dbReference type="Pfam" id="PF04851">
    <property type="entry name" value="ResIII"/>
    <property type="match status" value="1"/>
</dbReference>
<dbReference type="GO" id="GO:0003677">
    <property type="term" value="F:DNA binding"/>
    <property type="evidence" value="ECO:0007669"/>
    <property type="project" value="InterPro"/>
</dbReference>
<dbReference type="GO" id="GO:0005829">
    <property type="term" value="C:cytosol"/>
    <property type="evidence" value="ECO:0007669"/>
    <property type="project" value="TreeGrafter"/>
</dbReference>
<name>A0A848RJ40_9ACTO</name>
<organism evidence="2 3">
    <name type="scientific">Mobiluncus mulieris</name>
    <dbReference type="NCBI Taxonomy" id="2052"/>
    <lineage>
        <taxon>Bacteria</taxon>
        <taxon>Bacillati</taxon>
        <taxon>Actinomycetota</taxon>
        <taxon>Actinomycetes</taxon>
        <taxon>Actinomycetales</taxon>
        <taxon>Actinomycetaceae</taxon>
        <taxon>Mobiluncus</taxon>
    </lineage>
</organism>
<dbReference type="InterPro" id="IPR014001">
    <property type="entry name" value="Helicase_ATP-bd"/>
</dbReference>
<dbReference type="GO" id="GO:0015668">
    <property type="term" value="F:type III site-specific deoxyribonuclease activity"/>
    <property type="evidence" value="ECO:0007669"/>
    <property type="project" value="InterPro"/>
</dbReference>
<feature type="domain" description="Helicase ATP-binding" evidence="1">
    <location>
        <begin position="66"/>
        <end position="282"/>
    </location>
</feature>
<keyword evidence="2" id="KW-0347">Helicase</keyword>
<dbReference type="GO" id="GO:0004386">
    <property type="term" value="F:helicase activity"/>
    <property type="evidence" value="ECO:0007669"/>
    <property type="project" value="UniProtKB-KW"/>
</dbReference>
<protein>
    <submittedName>
        <fullName evidence="2">DEAD/DEAH box helicase family protein</fullName>
    </submittedName>
</protein>
<dbReference type="Gene3D" id="3.40.50.300">
    <property type="entry name" value="P-loop containing nucleotide triphosphate hydrolases"/>
    <property type="match status" value="1"/>
</dbReference>
<dbReference type="EMBL" id="JABCUV010000013">
    <property type="protein sequence ID" value="NMW93980.1"/>
    <property type="molecule type" value="Genomic_DNA"/>
</dbReference>
<proteinExistence type="predicted"/>
<dbReference type="PANTHER" id="PTHR47396">
    <property type="entry name" value="TYPE I RESTRICTION ENZYME ECOKI R PROTEIN"/>
    <property type="match status" value="1"/>
</dbReference>
<dbReference type="InterPro" id="IPR050742">
    <property type="entry name" value="Helicase_Restrict-Modif_Enz"/>
</dbReference>
<dbReference type="SUPFAM" id="SSF52540">
    <property type="entry name" value="P-loop containing nucleoside triphosphate hydrolases"/>
    <property type="match status" value="2"/>
</dbReference>
<dbReference type="RefSeq" id="WP_004016546.1">
    <property type="nucleotide sequence ID" value="NZ_JABCUT010000025.1"/>
</dbReference>
<dbReference type="GO" id="GO:0005524">
    <property type="term" value="F:ATP binding"/>
    <property type="evidence" value="ECO:0007669"/>
    <property type="project" value="InterPro"/>
</dbReference>
<dbReference type="Proteomes" id="UP000582487">
    <property type="component" value="Unassembled WGS sequence"/>
</dbReference>
<sequence length="1020" mass="114267">MPALEFKFASNQQHQQEAIEATCNLFRGQQFAKSSFTVDLGSNGMTPLDGFVAGHGNEIRVAPEKLQENLHSVQEESCLPPTNVLTDGRLRDFTIEMETGTGKTYVYIRTIYELNRRYGITKFVIVVPSVAIREGVLKSFQTTRKHFEVLYDCTPLDYFVYDSKNMGSVNNFATSGSIQVMIINIDAFNKGLEEDGTAKEGNLFHRHSEKLGGGFSPCELVSACKPVVIIDEPQSVDNTKQAKAAIKSLNPLFVLRYSATHKQTYNMIYRLTPVESFERHLVKGICVDSVKATANLNGAYVRLESVKSDPFSAKVSIDVRQANGTQKRKAVTVKTGADLYQKSGENTDYENGWVINNIGATEGDEFIEFQNGEVLELGEALGDVNDEIVKRAQIRRTIENHLARQFEMWPRGVKVLSIFFIDRVDRYRVYEPEVHSGLYAQMFEEEYANALSSRAPQRVSKAAGIDKGTWKECYEAVGAPLVTDSHSVHQGYFAKDKKGKFKDSKGAASTADDAGAFALIMQKKETLISFPDNKDEDKNVSFIFSHSALKEGWDNPNVFQICTLVETKDNLTKRQKIGRGLRLCVNQDGERLYDPESNVLTVIANESYDEFASGLQKEFEVADFKFGIIIAQSFTKVSLTDANGVEERFGYKKSKQVYDYLVATGMVDSNGAVTPELQAAAENDVLELPPEFEPAREQIEAIIIQKSQKIQIHDKANEVSVELHKDVTLHPAFQALWDRIRRRTRFQVNVDSEKLIKEATAAVNGMLPVRPPQVTSERASLSIDDSGLTAEGTATSLVNVTGQMKYDLPDPIAELQDAVGLTRGTIKTILERCNRLDEFEVDPATFLAQVGDKINRVKNDLIAKGIKYVKLPEEEWYTMRDLELDDYTAYIGQNAWKPENAEKSLYSYVVYDSAGVELSFAEALDKQEEVLVFAKLPPTFKIDTPLGSYNPDWAYVEDVDGEHHVYFVTETKGGKNGEPVLRDAEKLKIGCAKKHFEALDLGDDFHYNVRTTYKYEATDA</sequence>
<reference evidence="2 3" key="1">
    <citation type="submission" date="2020-04" db="EMBL/GenBank/DDBJ databases">
        <title>Antimicrobial susceptibility and clonality of vaginal-derived multi-drug resistant Mobiluncus isolates in China.</title>
        <authorList>
            <person name="Zhang X."/>
        </authorList>
    </citation>
    <scope>NUCLEOTIDE SEQUENCE [LARGE SCALE GENOMIC DNA]</scope>
    <source>
        <strain evidence="2 3">7</strain>
    </source>
</reference>
<dbReference type="AlphaFoldDB" id="A0A848RJ40"/>
<dbReference type="SMART" id="SM00487">
    <property type="entry name" value="DEXDc"/>
    <property type="match status" value="1"/>
</dbReference>
<dbReference type="InterPro" id="IPR027417">
    <property type="entry name" value="P-loop_NTPase"/>
</dbReference>
<keyword evidence="2" id="KW-0067">ATP-binding</keyword>
<comment type="caution">
    <text evidence="2">The sequence shown here is derived from an EMBL/GenBank/DDBJ whole genome shotgun (WGS) entry which is preliminary data.</text>
</comment>
<dbReference type="InterPro" id="IPR045572">
    <property type="entry name" value="RE_endonuc_C"/>
</dbReference>
<keyword evidence="2" id="KW-0378">Hydrolase</keyword>
<gene>
    <name evidence="2" type="ORF">HHJ74_09870</name>
</gene>
<evidence type="ECO:0000313" key="2">
    <source>
        <dbReference type="EMBL" id="NMW93980.1"/>
    </source>
</evidence>
<evidence type="ECO:0000313" key="3">
    <source>
        <dbReference type="Proteomes" id="UP000582487"/>
    </source>
</evidence>
<keyword evidence="2" id="KW-0547">Nucleotide-binding</keyword>
<evidence type="ECO:0000259" key="1">
    <source>
        <dbReference type="SMART" id="SM00487"/>
    </source>
</evidence>
<dbReference type="InterPro" id="IPR006935">
    <property type="entry name" value="Helicase/UvrB_N"/>
</dbReference>
<accession>A0A848RJ40</accession>
<dbReference type="PANTHER" id="PTHR47396:SF1">
    <property type="entry name" value="ATP-DEPENDENT HELICASE IRC3-RELATED"/>
    <property type="match status" value="1"/>
</dbReference>